<dbReference type="EC" id="2.3.1.-" evidence="4"/>
<dbReference type="PROSITE" id="PS51186">
    <property type="entry name" value="GNAT"/>
    <property type="match status" value="1"/>
</dbReference>
<dbReference type="OrthoDB" id="9803233at2"/>
<dbReference type="AlphaFoldDB" id="A0A0M7A7N1"/>
<reference evidence="5" key="1">
    <citation type="submission" date="2015-07" db="EMBL/GenBank/DDBJ databases">
        <authorList>
            <person name="Rodrigo-Torres Lidia"/>
            <person name="Arahal R.David."/>
        </authorList>
    </citation>
    <scope>NUCLEOTIDE SEQUENCE [LARGE SCALE GENOMIC DNA]</scope>
    <source>
        <strain evidence="5">CECT 5112</strain>
    </source>
</reference>
<evidence type="ECO:0000256" key="2">
    <source>
        <dbReference type="ARBA" id="ARBA00023315"/>
    </source>
</evidence>
<dbReference type="InterPro" id="IPR000182">
    <property type="entry name" value="GNAT_dom"/>
</dbReference>
<dbReference type="Pfam" id="PF00583">
    <property type="entry name" value="Acetyltransf_1"/>
    <property type="match status" value="1"/>
</dbReference>
<evidence type="ECO:0000313" key="5">
    <source>
        <dbReference type="Proteomes" id="UP000053235"/>
    </source>
</evidence>
<protein>
    <submittedName>
        <fullName evidence="4">Putative N-acetyltransferase YsnE</fullName>
        <ecNumber evidence="4">2.3.1.-</ecNumber>
    </submittedName>
</protein>
<dbReference type="PANTHER" id="PTHR43877">
    <property type="entry name" value="AMINOALKYLPHOSPHONATE N-ACETYLTRANSFERASE-RELATED-RELATED"/>
    <property type="match status" value="1"/>
</dbReference>
<dbReference type="EMBL" id="CXWD01000009">
    <property type="protein sequence ID" value="CTQ70879.1"/>
    <property type="molecule type" value="Genomic_DNA"/>
</dbReference>
<dbReference type="CDD" id="cd04301">
    <property type="entry name" value="NAT_SF"/>
    <property type="match status" value="1"/>
</dbReference>
<sequence length="158" mass="17237">MSSAPAISIAVETPLSDEMRVMVGELNDLLLSLTSEDACHHLTVEQMADARTTVFVARVDGKLAACGSLYRHKGSVAEVKRMYTRPAYQSLGLGRKLLDRILALAIEEGFSEAALETGVNYAAAKHLYETSGFEVCGPILDYPEHPESLFYSRRLTAA</sequence>
<dbReference type="Gene3D" id="3.40.630.30">
    <property type="match status" value="1"/>
</dbReference>
<dbReference type="PANTHER" id="PTHR43877:SF5">
    <property type="entry name" value="BLL8307 PROTEIN"/>
    <property type="match status" value="1"/>
</dbReference>
<name>A0A0M7A7N1_9HYPH</name>
<evidence type="ECO:0000313" key="4">
    <source>
        <dbReference type="EMBL" id="CTQ70879.1"/>
    </source>
</evidence>
<gene>
    <name evidence="4" type="primary">ysnE</name>
    <name evidence="4" type="ORF">LAX5112_02639</name>
</gene>
<dbReference type="Proteomes" id="UP000053235">
    <property type="component" value="Unassembled WGS sequence"/>
</dbReference>
<dbReference type="STRING" id="388408.LAX5112_02639"/>
<evidence type="ECO:0000256" key="1">
    <source>
        <dbReference type="ARBA" id="ARBA00022679"/>
    </source>
</evidence>
<dbReference type="RefSeq" id="WP_055672212.1">
    <property type="nucleotide sequence ID" value="NZ_CXWD01000009.1"/>
</dbReference>
<keyword evidence="2 4" id="KW-0012">Acyltransferase</keyword>
<organism evidence="4 5">
    <name type="scientific">Roseibium alexandrii</name>
    <dbReference type="NCBI Taxonomy" id="388408"/>
    <lineage>
        <taxon>Bacteria</taxon>
        <taxon>Pseudomonadati</taxon>
        <taxon>Pseudomonadota</taxon>
        <taxon>Alphaproteobacteria</taxon>
        <taxon>Hyphomicrobiales</taxon>
        <taxon>Stappiaceae</taxon>
        <taxon>Roseibium</taxon>
    </lineage>
</organism>
<dbReference type="InterPro" id="IPR016181">
    <property type="entry name" value="Acyl_CoA_acyltransferase"/>
</dbReference>
<accession>A0A0M7A7N1</accession>
<dbReference type="InterPro" id="IPR050832">
    <property type="entry name" value="Bact_Acetyltransf"/>
</dbReference>
<keyword evidence="5" id="KW-1185">Reference proteome</keyword>
<dbReference type="GO" id="GO:0016747">
    <property type="term" value="F:acyltransferase activity, transferring groups other than amino-acyl groups"/>
    <property type="evidence" value="ECO:0007669"/>
    <property type="project" value="InterPro"/>
</dbReference>
<dbReference type="SUPFAM" id="SSF55729">
    <property type="entry name" value="Acyl-CoA N-acyltransferases (Nat)"/>
    <property type="match status" value="1"/>
</dbReference>
<feature type="domain" description="N-acetyltransferase" evidence="3">
    <location>
        <begin position="17"/>
        <end position="156"/>
    </location>
</feature>
<evidence type="ECO:0000259" key="3">
    <source>
        <dbReference type="PROSITE" id="PS51186"/>
    </source>
</evidence>
<keyword evidence="1 4" id="KW-0808">Transferase</keyword>
<proteinExistence type="predicted"/>